<dbReference type="EMBL" id="CP000783">
    <property type="protein sequence ID" value="ABU78873.1"/>
    <property type="molecule type" value="Genomic_DNA"/>
</dbReference>
<evidence type="ECO:0000313" key="7">
    <source>
        <dbReference type="Proteomes" id="UP000000260"/>
    </source>
</evidence>
<accession>A7MHV7</accession>
<dbReference type="EMBL" id="CP000783">
    <property type="protein sequence ID" value="ABU78906.1"/>
    <property type="molecule type" value="Genomic_DNA"/>
</dbReference>
<evidence type="ECO:0000313" key="1">
    <source>
        <dbReference type="EMBL" id="ABU75356.1"/>
    </source>
</evidence>
<dbReference type="KEGG" id="esa:ESA_03135"/>
<dbReference type="EMBL" id="CP000783">
    <property type="protein sequence ID" value="ABU78360.1"/>
    <property type="molecule type" value="Genomic_DNA"/>
</dbReference>
<dbReference type="KEGG" id="esa:ESA_03707"/>
<evidence type="ECO:0000313" key="5">
    <source>
        <dbReference type="EMBL" id="ABU78906.1"/>
    </source>
</evidence>
<evidence type="ECO:0000313" key="3">
    <source>
        <dbReference type="EMBL" id="ABU78360.1"/>
    </source>
</evidence>
<dbReference type="EMBL" id="CP000783">
    <property type="protein sequence ID" value="ABU75356.1"/>
    <property type="molecule type" value="Genomic_DNA"/>
</dbReference>
<proteinExistence type="predicted"/>
<gene>
    <name evidence="1" type="ordered locus">ESA_00050</name>
    <name evidence="2" type="ordered locus">ESA_00666</name>
    <name evidence="3" type="ordered locus">ESA_03135</name>
    <name evidence="4" type="ordered locus">ESA_03667</name>
    <name evidence="5" type="ordered locus">ESA_03707</name>
    <name evidence="6" type="ordered locus">ESA_03795</name>
</gene>
<dbReference type="KEGG" id="esa:ESA_00050"/>
<reference evidence="2 7" key="1">
    <citation type="journal article" date="2010" name="PLoS ONE">
        <title>Genome sequence of Cronobacter sakazakii BAA-894 and comparative genomic hybridization analysis with other Cronobacter species.</title>
        <authorList>
            <person name="Kucerova E."/>
            <person name="Clifton S.W."/>
            <person name="Xia X.Q."/>
            <person name="Long F."/>
            <person name="Porwollik S."/>
            <person name="Fulton L."/>
            <person name="Fronick C."/>
            <person name="Minx P."/>
            <person name="Kyung K."/>
            <person name="Warren W."/>
            <person name="Fulton R."/>
            <person name="Feng D."/>
            <person name="Wollam A."/>
            <person name="Shah N."/>
            <person name="Bhonagiri V."/>
            <person name="Nash W.E."/>
            <person name="Hallsworth-Pepin K."/>
            <person name="Wilson R.K."/>
            <person name="McClelland M."/>
            <person name="Forsythe S.J."/>
        </authorList>
    </citation>
    <scope>NUCLEOTIDE SEQUENCE [LARGE SCALE GENOMIC DNA]</scope>
    <source>
        <strain evidence="2 7">ATCC BAA-894</strain>
    </source>
</reference>
<protein>
    <submittedName>
        <fullName evidence="2">Uncharacterized protein</fullName>
    </submittedName>
</protein>
<dbReference type="EMBL" id="CP000783">
    <property type="protein sequence ID" value="ABU78984.1"/>
    <property type="molecule type" value="Genomic_DNA"/>
</dbReference>
<name>A7MHV7_CROS8</name>
<organism evidence="2 7">
    <name type="scientific">Cronobacter sakazakii (strain ATCC BAA-894)</name>
    <name type="common">Enterobacter sakazakii</name>
    <dbReference type="NCBI Taxonomy" id="290339"/>
    <lineage>
        <taxon>Bacteria</taxon>
        <taxon>Pseudomonadati</taxon>
        <taxon>Pseudomonadota</taxon>
        <taxon>Gammaproteobacteria</taxon>
        <taxon>Enterobacterales</taxon>
        <taxon>Enterobacteriaceae</taxon>
        <taxon>Cronobacter</taxon>
    </lineage>
</organism>
<sequence length="44" mass="5000">MKPLRVELKSVEDTSWLQLFIKNTALCKHESGRIRCDACPVPEG</sequence>
<dbReference type="KEGG" id="esa:ESA_00666"/>
<evidence type="ECO:0000313" key="4">
    <source>
        <dbReference type="EMBL" id="ABU78873.1"/>
    </source>
</evidence>
<keyword evidence="7" id="KW-1185">Reference proteome</keyword>
<dbReference type="AlphaFoldDB" id="A7MHV7"/>
<dbReference type="EMBL" id="CP000783">
    <property type="protein sequence ID" value="ABU75946.1"/>
    <property type="molecule type" value="Genomic_DNA"/>
</dbReference>
<dbReference type="KEGG" id="esa:ESA_03667"/>
<evidence type="ECO:0000313" key="2">
    <source>
        <dbReference type="EMBL" id="ABU75946.1"/>
    </source>
</evidence>
<dbReference type="Proteomes" id="UP000000260">
    <property type="component" value="Chromosome"/>
</dbReference>
<dbReference type="HOGENOM" id="CLU_3272433_0_0_6"/>
<dbReference type="KEGG" id="esa:ESA_03795"/>
<evidence type="ECO:0000313" key="6">
    <source>
        <dbReference type="EMBL" id="ABU78984.1"/>
    </source>
</evidence>